<dbReference type="OrthoDB" id="4045395at2759"/>
<dbReference type="Gene3D" id="2.40.128.320">
    <property type="entry name" value="Protein HRI1, N-terminal domain"/>
    <property type="match status" value="1"/>
</dbReference>
<gene>
    <name evidence="1" type="ORF">AWRI3578_g1633</name>
</gene>
<comment type="caution">
    <text evidence="1">The sequence shown here is derived from an EMBL/GenBank/DDBJ whole genome shotgun (WGS) entry which is preliminary data.</text>
</comment>
<dbReference type="InterPro" id="IPR031818">
    <property type="entry name" value="Hri1"/>
</dbReference>
<dbReference type="Proteomes" id="UP000095605">
    <property type="component" value="Unassembled WGS sequence"/>
</dbReference>
<dbReference type="InterPro" id="IPR043047">
    <property type="entry name" value="Hri1_N_sf"/>
</dbReference>
<accession>A0A1E5RMD2</accession>
<evidence type="ECO:0000313" key="2">
    <source>
        <dbReference type="Proteomes" id="UP000095605"/>
    </source>
</evidence>
<dbReference type="CDD" id="cd11693">
    <property type="entry name" value="HRI1_C_like"/>
    <property type="match status" value="1"/>
</dbReference>
<dbReference type="Gene3D" id="2.40.128.310">
    <property type="entry name" value="Protein HRI1, C-terminal domain"/>
    <property type="match status" value="1"/>
</dbReference>
<sequence>MPSLLQRKLMQIKPQEAYENTRTLTTTTNKGHYLSLRPLINPTEEQEEFPFEALFGGLSDSVIVSKIDDKTVKQDFLFGIHSNRILGLPMQSFPLPTVWKTWESGDIQETGTVTPPGLNNEGIDFVELWQPLNADVYQSKDDYRVGLTADNARSIALKIDTKEFYGIVTIVGNVVQGLLHKKENNTISALRCVVDAETLRFKKYEIKYGEALLQFPSEIPESLVVGSFIHGWEIIEV</sequence>
<reference evidence="2" key="1">
    <citation type="journal article" date="2016" name="Genome Announc.">
        <title>Genome sequences of three species of Hanseniaspora isolated from spontaneous wine fermentations.</title>
        <authorList>
            <person name="Sternes P.R."/>
            <person name="Lee D."/>
            <person name="Kutyna D.R."/>
            <person name="Borneman A.R."/>
        </authorList>
    </citation>
    <scope>NUCLEOTIDE SEQUENCE [LARGE SCALE GENOMIC DNA]</scope>
    <source>
        <strain evidence="2">AWRI3578</strain>
    </source>
</reference>
<keyword evidence="2" id="KW-1185">Reference proteome</keyword>
<evidence type="ECO:0000313" key="1">
    <source>
        <dbReference type="EMBL" id="OEJ88065.1"/>
    </source>
</evidence>
<dbReference type="Pfam" id="PF16815">
    <property type="entry name" value="HRI1"/>
    <property type="match status" value="1"/>
</dbReference>
<organism evidence="1 2">
    <name type="scientific">Hanseniaspora opuntiae</name>
    <dbReference type="NCBI Taxonomy" id="211096"/>
    <lineage>
        <taxon>Eukaryota</taxon>
        <taxon>Fungi</taxon>
        <taxon>Dikarya</taxon>
        <taxon>Ascomycota</taxon>
        <taxon>Saccharomycotina</taxon>
        <taxon>Saccharomycetes</taxon>
        <taxon>Saccharomycodales</taxon>
        <taxon>Saccharomycodaceae</taxon>
        <taxon>Hanseniaspora</taxon>
    </lineage>
</organism>
<proteinExistence type="predicted"/>
<dbReference type="EMBL" id="LPNL01000004">
    <property type="protein sequence ID" value="OEJ88065.1"/>
    <property type="molecule type" value="Genomic_DNA"/>
</dbReference>
<name>A0A1E5RMD2_9ASCO</name>
<protein>
    <submittedName>
        <fullName evidence="1">Protein HRI1</fullName>
    </submittedName>
</protein>
<dbReference type="AlphaFoldDB" id="A0A1E5RMD2"/>